<comment type="caution">
    <text evidence="3">The sequence shown here is derived from an EMBL/GenBank/DDBJ whole genome shotgun (WGS) entry which is preliminary data.</text>
</comment>
<sequence length="353" mass="38246">MPTILVTLTDTVTASHGIPSTFKPGPSATLLPETIPEAKTSVVFQTITSVVTSTTLVTSTATARVKPTPTPQIEFSKPARPTSGNWNDNVTINLSLTAAILLAVIALSFIGYYIWRACMGRCEGCVERNRRIAFLERGDPIKVPDPPASPAQKPQRPGSVRRPTNFPRPLSQHGSLANGDIPPVPGLPGSVGRNDGSGSSRRKNWTGDISPINIPGPQPPIEMVDHPQHVDSTSGFPTAYNSYRNPYVEDAEEMRPGQDDSDMGTLRDRYSHPERYANGVSSEQNREEPVNPYRMRGVGSPPRDPVQRAASTGRNLIPKVQKPETLQDVLDRSASIRNHRRTGGYGGFGSANP</sequence>
<keyword evidence="2" id="KW-0812">Transmembrane</keyword>
<feature type="region of interest" description="Disordered" evidence="1">
    <location>
        <begin position="274"/>
        <end position="353"/>
    </location>
</feature>
<name>A0A9W4U1C2_9PLEO</name>
<evidence type="ECO:0000313" key="4">
    <source>
        <dbReference type="Proteomes" id="UP001152607"/>
    </source>
</evidence>
<dbReference type="EMBL" id="CAOQHR010000001">
    <property type="protein sequence ID" value="CAI6229657.1"/>
    <property type="molecule type" value="Genomic_DNA"/>
</dbReference>
<evidence type="ECO:0000256" key="1">
    <source>
        <dbReference type="SAM" id="MobiDB-lite"/>
    </source>
</evidence>
<gene>
    <name evidence="3" type="ORF">PDIGIT_LOCUS165</name>
</gene>
<accession>A0A9W4U1C2</accession>
<dbReference type="AlphaFoldDB" id="A0A9W4U1C2"/>
<organism evidence="3 4">
    <name type="scientific">Periconia digitata</name>
    <dbReference type="NCBI Taxonomy" id="1303443"/>
    <lineage>
        <taxon>Eukaryota</taxon>
        <taxon>Fungi</taxon>
        <taxon>Dikarya</taxon>
        <taxon>Ascomycota</taxon>
        <taxon>Pezizomycotina</taxon>
        <taxon>Dothideomycetes</taxon>
        <taxon>Pleosporomycetidae</taxon>
        <taxon>Pleosporales</taxon>
        <taxon>Massarineae</taxon>
        <taxon>Periconiaceae</taxon>
        <taxon>Periconia</taxon>
    </lineage>
</organism>
<evidence type="ECO:0000313" key="3">
    <source>
        <dbReference type="EMBL" id="CAI6229657.1"/>
    </source>
</evidence>
<protein>
    <submittedName>
        <fullName evidence="3">Uncharacterized protein</fullName>
    </submittedName>
</protein>
<keyword evidence="2" id="KW-0472">Membrane</keyword>
<feature type="transmembrane region" description="Helical" evidence="2">
    <location>
        <begin position="90"/>
        <end position="115"/>
    </location>
</feature>
<keyword evidence="2" id="KW-1133">Transmembrane helix</keyword>
<dbReference type="Proteomes" id="UP001152607">
    <property type="component" value="Unassembled WGS sequence"/>
</dbReference>
<feature type="compositionally biased region" description="Gly residues" evidence="1">
    <location>
        <begin position="343"/>
        <end position="353"/>
    </location>
</feature>
<keyword evidence="4" id="KW-1185">Reference proteome</keyword>
<reference evidence="3" key="1">
    <citation type="submission" date="2023-01" db="EMBL/GenBank/DDBJ databases">
        <authorList>
            <person name="Van Ghelder C."/>
            <person name="Rancurel C."/>
        </authorList>
    </citation>
    <scope>NUCLEOTIDE SEQUENCE</scope>
    <source>
        <strain evidence="3">CNCM I-4278</strain>
    </source>
</reference>
<proteinExistence type="predicted"/>
<feature type="region of interest" description="Disordered" evidence="1">
    <location>
        <begin position="138"/>
        <end position="229"/>
    </location>
</feature>
<evidence type="ECO:0000256" key="2">
    <source>
        <dbReference type="SAM" id="Phobius"/>
    </source>
</evidence>